<accession>A0AAC8VXL8</accession>
<evidence type="ECO:0000313" key="2">
    <source>
        <dbReference type="Proteomes" id="UP000069935"/>
    </source>
</evidence>
<keyword evidence="2" id="KW-1185">Reference proteome</keyword>
<reference evidence="1 2" key="2">
    <citation type="journal article" date="2016" name="Genome Announc.">
        <title>Complete Genome Sequence of a Strain of Azospirillum thiophilum Isolated from a Sulfide Spring.</title>
        <authorList>
            <person name="Fomenkov A."/>
            <person name="Vincze T."/>
            <person name="Grabovich M."/>
            <person name="Anton B.P."/>
            <person name="Dubinina G."/>
            <person name="Orlova M."/>
            <person name="Belousova E."/>
            <person name="Roberts R.J."/>
        </authorList>
    </citation>
    <scope>NUCLEOTIDE SEQUENCE [LARGE SCALE GENOMIC DNA]</scope>
    <source>
        <strain evidence="1 2">BV-S</strain>
    </source>
</reference>
<name>A0AAC8VXL8_9PROT</name>
<organism evidence="1 2">
    <name type="scientific">Azospirillum thiophilum</name>
    <dbReference type="NCBI Taxonomy" id="528244"/>
    <lineage>
        <taxon>Bacteria</taxon>
        <taxon>Pseudomonadati</taxon>
        <taxon>Pseudomonadota</taxon>
        <taxon>Alphaproteobacteria</taxon>
        <taxon>Rhodospirillales</taxon>
        <taxon>Azospirillaceae</taxon>
        <taxon>Azospirillum</taxon>
    </lineage>
</organism>
<reference evidence="2" key="1">
    <citation type="submission" date="2015-08" db="EMBL/GenBank/DDBJ databases">
        <title>Complete Genome Sequence of Azospirillum thiophilum BV-S.</title>
        <authorList>
            <person name="Fomenkov A."/>
            <person name="Vincze T."/>
            <person name="Grabovich M."/>
            <person name="Dubinina G."/>
            <person name="Orlova M."/>
            <person name="Belousova E."/>
            <person name="Roberts R.J."/>
        </authorList>
    </citation>
    <scope>NUCLEOTIDE SEQUENCE [LARGE SCALE GENOMIC DNA]</scope>
    <source>
        <strain evidence="2">BV-S</strain>
    </source>
</reference>
<sequence>MNAFSDWSSKLSDYWGKVSDFTKKTFDVGSDQVAVLGGAANDIVRASLAAGGVVRPEMSAILKEGGAEDPYDPSALAASSIGEISISRQGDGRTAPDALSIVSFDRTVDIPDGQMSIVDLDSGDAAASGLFASILSGALGSALSSSDQSAKSGMHRYAITNGKSGPDAVIAAVMFTRDDSEADVQKAADLYTKLKSLQDK</sequence>
<protein>
    <submittedName>
        <fullName evidence="1">Uncharacterized protein</fullName>
    </submittedName>
</protein>
<proteinExistence type="predicted"/>
<dbReference type="EMBL" id="CP012401">
    <property type="protein sequence ID" value="ALG71374.1"/>
    <property type="molecule type" value="Genomic_DNA"/>
</dbReference>
<dbReference type="Proteomes" id="UP000069935">
    <property type="component" value="Chromosome 1"/>
</dbReference>
<gene>
    <name evidence="1" type="ORF">AL072_11150</name>
</gene>
<dbReference type="AlphaFoldDB" id="A0AAC8VXL8"/>
<evidence type="ECO:0000313" key="1">
    <source>
        <dbReference type="EMBL" id="ALG71374.1"/>
    </source>
</evidence>
<dbReference type="KEGG" id="ati:AL072_11150"/>